<dbReference type="AlphaFoldDB" id="A0A4R6FMJ9"/>
<gene>
    <name evidence="1" type="ORF">EV664_10626</name>
</gene>
<organism evidence="1 2">
    <name type="scientific">Stakelama pacifica</name>
    <dbReference type="NCBI Taxonomy" id="517720"/>
    <lineage>
        <taxon>Bacteria</taxon>
        <taxon>Pseudomonadati</taxon>
        <taxon>Pseudomonadota</taxon>
        <taxon>Alphaproteobacteria</taxon>
        <taxon>Sphingomonadales</taxon>
        <taxon>Sphingomonadaceae</taxon>
        <taxon>Stakelama</taxon>
    </lineage>
</organism>
<reference evidence="1 2" key="1">
    <citation type="submission" date="2019-03" db="EMBL/GenBank/DDBJ databases">
        <title>Genomic Encyclopedia of Type Strains, Phase IV (KMG-IV): sequencing the most valuable type-strain genomes for metagenomic binning, comparative biology and taxonomic classification.</title>
        <authorList>
            <person name="Goeker M."/>
        </authorList>
    </citation>
    <scope>NUCLEOTIDE SEQUENCE [LARGE SCALE GENOMIC DNA]</scope>
    <source>
        <strain evidence="1 2">DSM 25059</strain>
    </source>
</reference>
<dbReference type="Proteomes" id="UP000295493">
    <property type="component" value="Unassembled WGS sequence"/>
</dbReference>
<comment type="caution">
    <text evidence="1">The sequence shown here is derived from an EMBL/GenBank/DDBJ whole genome shotgun (WGS) entry which is preliminary data.</text>
</comment>
<dbReference type="OrthoDB" id="7507752at2"/>
<proteinExistence type="predicted"/>
<dbReference type="RefSeq" id="WP_133495607.1">
    <property type="nucleotide sequence ID" value="NZ_BMLU01000006.1"/>
</dbReference>
<keyword evidence="2" id="KW-1185">Reference proteome</keyword>
<sequence>MRVGELEDLFLRTLLKQAGGNQRRWRLALGPVRLYDPATHPHCNWNVSPTGSAAENAVIERLADDLRIAHPRVVPD</sequence>
<accession>A0A4R6FMJ9</accession>
<evidence type="ECO:0000313" key="2">
    <source>
        <dbReference type="Proteomes" id="UP000295493"/>
    </source>
</evidence>
<dbReference type="EMBL" id="SNWD01000006">
    <property type="protein sequence ID" value="TDN82220.1"/>
    <property type="molecule type" value="Genomic_DNA"/>
</dbReference>
<evidence type="ECO:0000313" key="1">
    <source>
        <dbReference type="EMBL" id="TDN82220.1"/>
    </source>
</evidence>
<protein>
    <submittedName>
        <fullName evidence="1">Uncharacterized protein</fullName>
    </submittedName>
</protein>
<name>A0A4R6FMJ9_9SPHN</name>